<dbReference type="AlphaFoldDB" id="A0A841EH75"/>
<evidence type="ECO:0000313" key="4">
    <source>
        <dbReference type="Proteomes" id="UP000524404"/>
    </source>
</evidence>
<organism evidence="3 4">
    <name type="scientific">Arcicella rosea</name>
    <dbReference type="NCBI Taxonomy" id="502909"/>
    <lineage>
        <taxon>Bacteria</taxon>
        <taxon>Pseudomonadati</taxon>
        <taxon>Bacteroidota</taxon>
        <taxon>Cytophagia</taxon>
        <taxon>Cytophagales</taxon>
        <taxon>Flectobacillaceae</taxon>
        <taxon>Arcicella</taxon>
    </lineage>
</organism>
<proteinExistence type="predicted"/>
<keyword evidence="2" id="KW-0812">Transmembrane</keyword>
<sequence>MNQLKQIITKVKIQLYFMAVLRCLLVAGSAYFAVLFLLQSSSFAIIAFVISALTMAYFTKLFQDKSKETKQLIHQKIENTEYSLELLTVENPNLAEQLQLERIFSIEHFQMPWVFNKKPFLYVGIFLTSWLLYAFFPKFSSKKASSFLLENKSQSTDNKKINAPIFTKSTLTIQPPTYTGLKVVESQNMNASAIAGSHLKWQLSFSNNENVTVKLTNNQGGEVTFKKNKAIFEYADELLSSGLYAFKAYWKDSLIYQSDYYRLEAIPDLAPKIEPSSKELYKLHFLKDAKNVQISANISDDFLVSQAFIVATLARGSGENVKFREVKIPITNSNFKQSNVVKNIDLKALNFAPGDELYYYWAAFDNKRPNPNYTKSDTYFIVYKDTTQVEESDLATMAMNIMPEYFRSQRQIIIDTEKLIAKRKKLPTKEFNSTSNEIGFDQKALRLRYGQYLGEEFENSIGSANALPNENEAGGDLLKGFRHAHDEGEHDHEAGEKHDEHEHGGNKSEADNKDPLASLLADYVHSHDDGEANTFYEQSTRSLLKMALEQMWQSELHLRMYEPEKAIPFEKKALEYLKSAQHKARTFVKKTSFDPPPIKEKEKRLSGELTKFNEKFTFEKNYSQQQIQSLISEVIGIVSSQKENRKLTATNKQKVLLLGTLMSSKIMNSSLNSWSILTALQKMINDKNLSASESISLQNKLYQLLGKALPNKNNPKGLDYTGEKKLEKAFWKNMGSASL</sequence>
<dbReference type="RefSeq" id="WP_184132323.1">
    <property type="nucleotide sequence ID" value="NZ_JACHKT010000007.1"/>
</dbReference>
<evidence type="ECO:0000313" key="3">
    <source>
        <dbReference type="EMBL" id="MBB6002732.1"/>
    </source>
</evidence>
<keyword evidence="2" id="KW-0472">Membrane</keyword>
<accession>A0A841EH75</accession>
<evidence type="ECO:0000256" key="2">
    <source>
        <dbReference type="SAM" id="Phobius"/>
    </source>
</evidence>
<feature type="transmembrane region" description="Helical" evidence="2">
    <location>
        <begin position="15"/>
        <end position="37"/>
    </location>
</feature>
<keyword evidence="4" id="KW-1185">Reference proteome</keyword>
<evidence type="ECO:0008006" key="5">
    <source>
        <dbReference type="Google" id="ProtNLM"/>
    </source>
</evidence>
<name>A0A841EH75_9BACT</name>
<dbReference type="Proteomes" id="UP000524404">
    <property type="component" value="Unassembled WGS sequence"/>
</dbReference>
<reference evidence="3 4" key="1">
    <citation type="submission" date="2020-08" db="EMBL/GenBank/DDBJ databases">
        <title>Functional genomics of gut bacteria from endangered species of beetles.</title>
        <authorList>
            <person name="Carlos-Shanley C."/>
        </authorList>
    </citation>
    <scope>NUCLEOTIDE SEQUENCE [LARGE SCALE GENOMIC DNA]</scope>
    <source>
        <strain evidence="3 4">S00070</strain>
    </source>
</reference>
<comment type="caution">
    <text evidence="3">The sequence shown here is derived from an EMBL/GenBank/DDBJ whole genome shotgun (WGS) entry which is preliminary data.</text>
</comment>
<protein>
    <recommendedName>
        <fullName evidence="5">DUF4175 domain-containing protein</fullName>
    </recommendedName>
</protein>
<feature type="transmembrane region" description="Helical" evidence="2">
    <location>
        <begin position="119"/>
        <end position="136"/>
    </location>
</feature>
<keyword evidence="2" id="KW-1133">Transmembrane helix</keyword>
<feature type="region of interest" description="Disordered" evidence="1">
    <location>
        <begin position="486"/>
        <end position="513"/>
    </location>
</feature>
<evidence type="ECO:0000256" key="1">
    <source>
        <dbReference type="SAM" id="MobiDB-lite"/>
    </source>
</evidence>
<gene>
    <name evidence="3" type="ORF">HNP25_001384</name>
</gene>
<dbReference type="EMBL" id="JACHKT010000007">
    <property type="protein sequence ID" value="MBB6002732.1"/>
    <property type="molecule type" value="Genomic_DNA"/>
</dbReference>
<feature type="transmembrane region" description="Helical" evidence="2">
    <location>
        <begin position="43"/>
        <end position="62"/>
    </location>
</feature>